<dbReference type="GO" id="GO:0016787">
    <property type="term" value="F:hydrolase activity"/>
    <property type="evidence" value="ECO:0007669"/>
    <property type="project" value="UniProtKB-KW"/>
</dbReference>
<evidence type="ECO:0000256" key="1">
    <source>
        <dbReference type="ARBA" id="ARBA00006336"/>
    </source>
</evidence>
<dbReference type="CDD" id="cd01014">
    <property type="entry name" value="nicotinamidase_related"/>
    <property type="match status" value="1"/>
</dbReference>
<evidence type="ECO:0000313" key="4">
    <source>
        <dbReference type="EMBL" id="XBM03154.1"/>
    </source>
</evidence>
<dbReference type="SUPFAM" id="SSF52499">
    <property type="entry name" value="Isochorismatase-like hydrolases"/>
    <property type="match status" value="1"/>
</dbReference>
<dbReference type="RefSeq" id="WP_108611315.1">
    <property type="nucleotide sequence ID" value="NZ_CP157353.1"/>
</dbReference>
<reference evidence="4" key="1">
    <citation type="submission" date="2024-05" db="EMBL/GenBank/DDBJ databases">
        <authorList>
            <person name="Liu Z."/>
        </authorList>
    </citation>
    <scope>NUCLEOTIDE SEQUENCE</scope>
    <source>
        <strain evidence="4">BS1807G30</strain>
    </source>
</reference>
<feature type="domain" description="Isochorismatase-like" evidence="3">
    <location>
        <begin position="17"/>
        <end position="189"/>
    </location>
</feature>
<evidence type="ECO:0000259" key="3">
    <source>
        <dbReference type="Pfam" id="PF00857"/>
    </source>
</evidence>
<dbReference type="PANTHER" id="PTHR43540:SF1">
    <property type="entry name" value="ISOCHORISMATASE HYDROLASE"/>
    <property type="match status" value="1"/>
</dbReference>
<dbReference type="InterPro" id="IPR036380">
    <property type="entry name" value="Isochorismatase-like_sf"/>
</dbReference>
<gene>
    <name evidence="4" type="ORF">ABG082_13455</name>
</gene>
<dbReference type="Pfam" id="PF00857">
    <property type="entry name" value="Isochorismatase"/>
    <property type="match status" value="1"/>
</dbReference>
<evidence type="ECO:0000256" key="2">
    <source>
        <dbReference type="ARBA" id="ARBA00022801"/>
    </source>
</evidence>
<proteinExistence type="inferred from homology"/>
<protein>
    <submittedName>
        <fullName evidence="4">Cysteine hydrolase family protein</fullName>
        <ecNumber evidence="4">3.-.-.-</ecNumber>
    </submittedName>
</protein>
<comment type="similarity">
    <text evidence="1">Belongs to the isochorismatase family.</text>
</comment>
<sequence length="199" mass="22650">MNETLWRWGFVQHHQKALIMVDVQKAFEHEKWGERNNLDAEKNISRLLTFWREKGWTVIHIQHTSDQPHSLFHPANEGHSFKEIAKPLDEETVIQKKVNSSFIGTNLEEQLRSNEIDTVVIAGLTTPHCVSTTTRMSGNLGFDTYLISDATAAFGLADQTGTYYDPETIHRLSLATLHDEFATVLTTEQLITNWASKSS</sequence>
<accession>A0AAU7FGK6</accession>
<name>A0AAU7FGK6_9BACI</name>
<organism evidence="4">
    <name type="scientific">Bacillus sp. BS1807G30</name>
    <dbReference type="NCBI Taxonomy" id="3153756"/>
    <lineage>
        <taxon>Bacteria</taxon>
        <taxon>Bacillati</taxon>
        <taxon>Bacillota</taxon>
        <taxon>Bacilli</taxon>
        <taxon>Bacillales</taxon>
        <taxon>Bacillaceae</taxon>
        <taxon>Bacillus</taxon>
    </lineage>
</organism>
<keyword evidence="2 4" id="KW-0378">Hydrolase</keyword>
<dbReference type="InterPro" id="IPR000868">
    <property type="entry name" value="Isochorismatase-like_dom"/>
</dbReference>
<dbReference type="AlphaFoldDB" id="A0AAU7FGK6"/>
<dbReference type="InterPro" id="IPR050272">
    <property type="entry name" value="Isochorismatase-like_hydrls"/>
</dbReference>
<dbReference type="PANTHER" id="PTHR43540">
    <property type="entry name" value="PEROXYUREIDOACRYLATE/UREIDOACRYLATE AMIDOHYDROLASE-RELATED"/>
    <property type="match status" value="1"/>
</dbReference>
<dbReference type="EC" id="3.-.-.-" evidence="4"/>
<dbReference type="Gene3D" id="3.40.50.850">
    <property type="entry name" value="Isochorismatase-like"/>
    <property type="match status" value="1"/>
</dbReference>
<dbReference type="EMBL" id="CP157353">
    <property type="protein sequence ID" value="XBM03154.1"/>
    <property type="molecule type" value="Genomic_DNA"/>
</dbReference>